<dbReference type="Gene3D" id="1.10.3720.10">
    <property type="entry name" value="MetI-like"/>
    <property type="match status" value="1"/>
</dbReference>
<feature type="domain" description="ABC transmembrane type-1" evidence="9">
    <location>
        <begin position="219"/>
        <end position="427"/>
    </location>
</feature>
<dbReference type="STRING" id="1121939.L861_02775"/>
<feature type="transmembrane region" description="Helical" evidence="8">
    <location>
        <begin position="406"/>
        <end position="427"/>
    </location>
</feature>
<keyword evidence="3 8" id="KW-0813">Transport</keyword>
<evidence type="ECO:0000256" key="2">
    <source>
        <dbReference type="ARBA" id="ARBA00007069"/>
    </source>
</evidence>
<comment type="similarity">
    <text evidence="2">Belongs to the binding-protein-dependent transport system permease family. CysTW subfamily.</text>
</comment>
<evidence type="ECO:0000256" key="6">
    <source>
        <dbReference type="ARBA" id="ARBA00022989"/>
    </source>
</evidence>
<comment type="caution">
    <text evidence="10">The sequence shown here is derived from an EMBL/GenBank/DDBJ whole genome shotgun (WGS) entry which is preliminary data.</text>
</comment>
<dbReference type="OrthoDB" id="9807047at2"/>
<evidence type="ECO:0000256" key="1">
    <source>
        <dbReference type="ARBA" id="ARBA00004651"/>
    </source>
</evidence>
<dbReference type="PROSITE" id="PS50928">
    <property type="entry name" value="ABC_TM1"/>
    <property type="match status" value="1"/>
</dbReference>
<evidence type="ECO:0000256" key="8">
    <source>
        <dbReference type="RuleBase" id="RU363032"/>
    </source>
</evidence>
<evidence type="ECO:0000256" key="5">
    <source>
        <dbReference type="ARBA" id="ARBA00022692"/>
    </source>
</evidence>
<dbReference type="PANTHER" id="PTHR42929">
    <property type="entry name" value="INNER MEMBRANE ABC TRANSPORTER PERMEASE PROTEIN YDCU-RELATED-RELATED"/>
    <property type="match status" value="1"/>
</dbReference>
<feature type="transmembrane region" description="Helical" evidence="8">
    <location>
        <begin position="223"/>
        <end position="247"/>
    </location>
</feature>
<dbReference type="eggNOG" id="COG1176">
    <property type="taxonomic scope" value="Bacteria"/>
</dbReference>
<keyword evidence="4" id="KW-1003">Cell membrane</keyword>
<dbReference type="AlphaFoldDB" id="S2KUK4"/>
<dbReference type="SUPFAM" id="SSF161098">
    <property type="entry name" value="MetI-like"/>
    <property type="match status" value="1"/>
</dbReference>
<protein>
    <submittedName>
        <fullName evidence="10">Polyamine ABC transporter substrate-binding protein</fullName>
    </submittedName>
</protein>
<dbReference type="CDD" id="cd06261">
    <property type="entry name" value="TM_PBP2"/>
    <property type="match status" value="1"/>
</dbReference>
<dbReference type="EMBL" id="ASTJ01000011">
    <property type="protein sequence ID" value="EPC04258.1"/>
    <property type="molecule type" value="Genomic_DNA"/>
</dbReference>
<evidence type="ECO:0000256" key="7">
    <source>
        <dbReference type="ARBA" id="ARBA00023136"/>
    </source>
</evidence>
<evidence type="ECO:0000259" key="9">
    <source>
        <dbReference type="PROSITE" id="PS50928"/>
    </source>
</evidence>
<feature type="transmembrane region" description="Helical" evidence="8">
    <location>
        <begin position="307"/>
        <end position="328"/>
    </location>
</feature>
<organism evidence="10 11">
    <name type="scientific">Litchfieldella anticariensis (strain DSM 16096 / CECT 5854 / CIP 108499 / LMG 22089 / FP35)</name>
    <name type="common">Halomonas anticariensis</name>
    <dbReference type="NCBI Taxonomy" id="1121939"/>
    <lineage>
        <taxon>Bacteria</taxon>
        <taxon>Pseudomonadati</taxon>
        <taxon>Pseudomonadota</taxon>
        <taxon>Gammaproteobacteria</taxon>
        <taxon>Oceanospirillales</taxon>
        <taxon>Halomonadaceae</taxon>
        <taxon>Litchfieldella</taxon>
    </lineage>
</organism>
<feature type="transmembrane region" description="Helical" evidence="8">
    <location>
        <begin position="54"/>
        <end position="74"/>
    </location>
</feature>
<dbReference type="InterPro" id="IPR035906">
    <property type="entry name" value="MetI-like_sf"/>
</dbReference>
<evidence type="ECO:0000313" key="11">
    <source>
        <dbReference type="Proteomes" id="UP000014463"/>
    </source>
</evidence>
<sequence length="439" mass="48993">MHSGRHIAFFVSLSDRFIGEACVSESPTVPLTTADGVPLKTSLRRAVRRSKVKAFLLVSPLLLFLVIAFVMPIFDMLWRSVDNPEVSSTLPRTVAALEGWDGESIPGEPVFAALVEDLRVGQEARNLGLLSSRLNYEKSGMRSAISRTARRVGSLEPPYRESLIGLNEAWGELDTWKLIKRESSPYTVSYYLAAVDRQLTPDGEIVKVPEYLQIHATLFWRTFWMSAVITAMTLVLGYPIAFLLANLPLRHSNLLMILVLLPFWTSLLVRTTTWIAILQSQGVLNDMMVAIGVIADEARWQMIHNKLGTIIAMTHILLPFMILPLYSVMKTIPPSYMRAARSLGGRPFLSFRRVYFPLTIPGIAAGGILVFILSIGYYITPALVGGQSGRFITNYIAYHMQTSLNWGLAAAIASILLFVVIVFYWIFNRLIGVDKVKLG</sequence>
<dbReference type="Proteomes" id="UP000014463">
    <property type="component" value="Unassembled WGS sequence"/>
</dbReference>
<comment type="subcellular location">
    <subcellularLocation>
        <location evidence="1 8">Cell membrane</location>
        <topology evidence="1 8">Multi-pass membrane protein</topology>
    </subcellularLocation>
</comment>
<gene>
    <name evidence="10" type="ORF">L861_02775</name>
</gene>
<dbReference type="GO" id="GO:0005886">
    <property type="term" value="C:plasma membrane"/>
    <property type="evidence" value="ECO:0007669"/>
    <property type="project" value="UniProtKB-SubCell"/>
</dbReference>
<accession>S2KUK4</accession>
<keyword evidence="6 8" id="KW-1133">Transmembrane helix</keyword>
<feature type="transmembrane region" description="Helical" evidence="8">
    <location>
        <begin position="254"/>
        <end position="277"/>
    </location>
</feature>
<keyword evidence="5 8" id="KW-0812">Transmembrane</keyword>
<dbReference type="PANTHER" id="PTHR42929:SF5">
    <property type="entry name" value="ABC TRANSPORTER PERMEASE PROTEIN"/>
    <property type="match status" value="1"/>
</dbReference>
<feature type="transmembrane region" description="Helical" evidence="8">
    <location>
        <begin position="354"/>
        <end position="379"/>
    </location>
</feature>
<evidence type="ECO:0000313" key="10">
    <source>
        <dbReference type="EMBL" id="EPC04258.1"/>
    </source>
</evidence>
<keyword evidence="11" id="KW-1185">Reference proteome</keyword>
<dbReference type="GO" id="GO:0055085">
    <property type="term" value="P:transmembrane transport"/>
    <property type="evidence" value="ECO:0007669"/>
    <property type="project" value="InterPro"/>
</dbReference>
<proteinExistence type="inferred from homology"/>
<keyword evidence="7 8" id="KW-0472">Membrane</keyword>
<name>S2KUK4_LITA3</name>
<dbReference type="Pfam" id="PF00528">
    <property type="entry name" value="BPD_transp_1"/>
    <property type="match status" value="1"/>
</dbReference>
<dbReference type="InterPro" id="IPR000515">
    <property type="entry name" value="MetI-like"/>
</dbReference>
<dbReference type="PATRIC" id="fig|1121939.11.peg.513"/>
<evidence type="ECO:0000256" key="4">
    <source>
        <dbReference type="ARBA" id="ARBA00022475"/>
    </source>
</evidence>
<evidence type="ECO:0000256" key="3">
    <source>
        <dbReference type="ARBA" id="ARBA00022448"/>
    </source>
</evidence>
<reference evidence="10 11" key="1">
    <citation type="journal article" date="2013" name="Genome Announc.">
        <title>Draft genome sequence of the moderately halophilic gammaproteobacterium Halomonas anticariensis FP35.</title>
        <authorList>
            <person name="Tahrioui A."/>
            <person name="Quesada E."/>
            <person name="Llamas I."/>
        </authorList>
    </citation>
    <scope>NUCLEOTIDE SEQUENCE [LARGE SCALE GENOMIC DNA]</scope>
    <source>
        <strain evidence="11">DSM 16096 / CECT 5854 / LMG 22089 / FP35</strain>
    </source>
</reference>